<dbReference type="GO" id="GO:0055085">
    <property type="term" value="P:transmembrane transport"/>
    <property type="evidence" value="ECO:0007669"/>
    <property type="project" value="InterPro"/>
</dbReference>
<keyword evidence="5 7" id="KW-1133">Transmembrane helix</keyword>
<evidence type="ECO:0000313" key="9">
    <source>
        <dbReference type="EMBL" id="SSA40092.1"/>
    </source>
</evidence>
<dbReference type="OrthoDB" id="9778910at2"/>
<dbReference type="PROSITE" id="PS50928">
    <property type="entry name" value="ABC_TM1"/>
    <property type="match status" value="1"/>
</dbReference>
<dbReference type="PANTHER" id="PTHR43163:SF6">
    <property type="entry name" value="DIPEPTIDE TRANSPORT SYSTEM PERMEASE PROTEIN DPPB-RELATED"/>
    <property type="match status" value="1"/>
</dbReference>
<feature type="transmembrane region" description="Helical" evidence="7">
    <location>
        <begin position="277"/>
        <end position="300"/>
    </location>
</feature>
<sequence length="335" mass="35586">MTARYVVGRVGQALLVLWAAYTLSFLLLGALPGDGILIKFENPELGLSADQIAVIREYYRVDDPLLLQYVHALSGTLQGDLGYSVETATPVLDRISAALPATLQLASLAFVVAAAVAVVLALAASYARGPWLHNTITAIPSLFVSVPAFWLGIVLLQVFSFRLGWVPVIGAEGWQQLVLPVLTLAVPVSAPLAQIVLRTLDDVATRPFVHVVEAKGASRWWTLTRHTARNSLLPVLTISGLLVAELIAGSVVTESVFGRDGLGRLTNLAVAAQDLPVIQAIVLVAALAFVTVNLVVDLLYPVLDPRLRRTRTTTAPPPAVVAAPAAARPLEGARS</sequence>
<keyword evidence="3" id="KW-1003">Cell membrane</keyword>
<dbReference type="InterPro" id="IPR000515">
    <property type="entry name" value="MetI-like"/>
</dbReference>
<evidence type="ECO:0000259" key="8">
    <source>
        <dbReference type="PROSITE" id="PS50928"/>
    </source>
</evidence>
<evidence type="ECO:0000256" key="4">
    <source>
        <dbReference type="ARBA" id="ARBA00022692"/>
    </source>
</evidence>
<feature type="transmembrane region" description="Helical" evidence="7">
    <location>
        <begin position="12"/>
        <end position="31"/>
    </location>
</feature>
<evidence type="ECO:0000256" key="7">
    <source>
        <dbReference type="RuleBase" id="RU363032"/>
    </source>
</evidence>
<dbReference type="GO" id="GO:0005886">
    <property type="term" value="C:plasma membrane"/>
    <property type="evidence" value="ECO:0007669"/>
    <property type="project" value="UniProtKB-SubCell"/>
</dbReference>
<reference evidence="9 10" key="1">
    <citation type="submission" date="2016-10" db="EMBL/GenBank/DDBJ databases">
        <authorList>
            <person name="Cai Z."/>
        </authorList>
    </citation>
    <scope>NUCLEOTIDE SEQUENCE [LARGE SCALE GENOMIC DNA]</scope>
    <source>
        <strain evidence="9 10">CGMCC 1.10826</strain>
    </source>
</reference>
<comment type="similarity">
    <text evidence="7">Belongs to the binding-protein-dependent transport system permease family.</text>
</comment>
<gene>
    <name evidence="9" type="ORF">SAMN05216184_1046</name>
</gene>
<dbReference type="Proteomes" id="UP000250222">
    <property type="component" value="Unassembled WGS sequence"/>
</dbReference>
<keyword evidence="10" id="KW-1185">Reference proteome</keyword>
<dbReference type="SUPFAM" id="SSF161098">
    <property type="entry name" value="MetI-like"/>
    <property type="match status" value="1"/>
</dbReference>
<dbReference type="Pfam" id="PF00528">
    <property type="entry name" value="BPD_transp_1"/>
    <property type="match status" value="1"/>
</dbReference>
<proteinExistence type="inferred from homology"/>
<dbReference type="PANTHER" id="PTHR43163">
    <property type="entry name" value="DIPEPTIDE TRANSPORT SYSTEM PERMEASE PROTEIN DPPB-RELATED"/>
    <property type="match status" value="1"/>
</dbReference>
<dbReference type="AlphaFoldDB" id="A0A2Y9BX27"/>
<keyword evidence="4 7" id="KW-0812">Transmembrane</keyword>
<protein>
    <submittedName>
        <fullName evidence="9">Peptide/nickel transport system permease protein</fullName>
    </submittedName>
</protein>
<comment type="subcellular location">
    <subcellularLocation>
        <location evidence="1 7">Cell membrane</location>
        <topology evidence="1 7">Multi-pass membrane protein</topology>
    </subcellularLocation>
</comment>
<evidence type="ECO:0000256" key="6">
    <source>
        <dbReference type="ARBA" id="ARBA00023136"/>
    </source>
</evidence>
<dbReference type="Gene3D" id="1.10.3720.10">
    <property type="entry name" value="MetI-like"/>
    <property type="match status" value="1"/>
</dbReference>
<feature type="transmembrane region" description="Helical" evidence="7">
    <location>
        <begin position="177"/>
        <end position="197"/>
    </location>
</feature>
<feature type="domain" description="ABC transmembrane type-1" evidence="8">
    <location>
        <begin position="99"/>
        <end position="300"/>
    </location>
</feature>
<organism evidence="9 10">
    <name type="scientific">Georgenia satyanarayanai</name>
    <dbReference type="NCBI Taxonomy" id="860221"/>
    <lineage>
        <taxon>Bacteria</taxon>
        <taxon>Bacillati</taxon>
        <taxon>Actinomycetota</taxon>
        <taxon>Actinomycetes</taxon>
        <taxon>Micrococcales</taxon>
        <taxon>Bogoriellaceae</taxon>
        <taxon>Georgenia</taxon>
    </lineage>
</organism>
<dbReference type="InterPro" id="IPR035906">
    <property type="entry name" value="MetI-like_sf"/>
</dbReference>
<accession>A0A2Y9BX27</accession>
<dbReference type="CDD" id="cd06261">
    <property type="entry name" value="TM_PBP2"/>
    <property type="match status" value="1"/>
</dbReference>
<feature type="transmembrane region" description="Helical" evidence="7">
    <location>
        <begin position="232"/>
        <end position="257"/>
    </location>
</feature>
<dbReference type="EMBL" id="UETB01000004">
    <property type="protein sequence ID" value="SSA40092.1"/>
    <property type="molecule type" value="Genomic_DNA"/>
</dbReference>
<feature type="transmembrane region" description="Helical" evidence="7">
    <location>
        <begin position="105"/>
        <end position="127"/>
    </location>
</feature>
<feature type="transmembrane region" description="Helical" evidence="7">
    <location>
        <begin position="139"/>
        <end position="165"/>
    </location>
</feature>
<name>A0A2Y9BX27_9MICO</name>
<evidence type="ECO:0000256" key="3">
    <source>
        <dbReference type="ARBA" id="ARBA00022475"/>
    </source>
</evidence>
<evidence type="ECO:0000256" key="1">
    <source>
        <dbReference type="ARBA" id="ARBA00004651"/>
    </source>
</evidence>
<evidence type="ECO:0000313" key="10">
    <source>
        <dbReference type="Proteomes" id="UP000250222"/>
    </source>
</evidence>
<dbReference type="RefSeq" id="WP_110851951.1">
    <property type="nucleotide sequence ID" value="NZ_QKLZ01000004.1"/>
</dbReference>
<keyword evidence="2 7" id="KW-0813">Transport</keyword>
<evidence type="ECO:0000256" key="5">
    <source>
        <dbReference type="ARBA" id="ARBA00022989"/>
    </source>
</evidence>
<evidence type="ECO:0000256" key="2">
    <source>
        <dbReference type="ARBA" id="ARBA00022448"/>
    </source>
</evidence>
<keyword evidence="6 7" id="KW-0472">Membrane</keyword>